<dbReference type="FunFam" id="1.10.10.10:FF:000001">
    <property type="entry name" value="LysR family transcriptional regulator"/>
    <property type="match status" value="1"/>
</dbReference>
<sequence length="299" mass="32496">MDRLQAMTVFVKVVEVGSFSGAARLLNVGQPSVSKVIAQLEAHLGTALLLRSTHGLTPTDAGQRYYERAARIIEDAREADSLARGSGKELSGRLRIAIPTTFGRIHLVPQLGQFTARYSGLELDVQMDDRRVDLISEGIDMAVRIGRPEDTAVIGRCLARGRRSVMASPAYLEKVAAPSAPADLENHQMVLYAQGRQLRAAFTRDNDSQEVSLRSGLRLSAAEGIRAAVLSGQGMTIAADWMFAPELAAGQVQRCLPDWSLEAVELWLLFPAGRMVSAKVRAMADFVTEIVDGLQKVEP</sequence>
<dbReference type="Proteomes" id="UP000077786">
    <property type="component" value="Unassembled WGS sequence"/>
</dbReference>
<evidence type="ECO:0000313" key="7">
    <source>
        <dbReference type="Proteomes" id="UP000077786"/>
    </source>
</evidence>
<dbReference type="Pfam" id="PF00126">
    <property type="entry name" value="HTH_1"/>
    <property type="match status" value="1"/>
</dbReference>
<protein>
    <submittedName>
        <fullName evidence="6">Transcriptional regulator</fullName>
    </submittedName>
</protein>
<keyword evidence="4" id="KW-0804">Transcription</keyword>
<dbReference type="InterPro" id="IPR058163">
    <property type="entry name" value="LysR-type_TF_proteobact-type"/>
</dbReference>
<dbReference type="RefSeq" id="WP_064273955.1">
    <property type="nucleotide sequence ID" value="NZ_LUTU01000005.1"/>
</dbReference>
<evidence type="ECO:0000256" key="2">
    <source>
        <dbReference type="ARBA" id="ARBA00023015"/>
    </source>
</evidence>
<reference evidence="6 7" key="1">
    <citation type="submission" date="2016-03" db="EMBL/GenBank/DDBJ databases">
        <title>Draft genome sequence of Gluconobacter cerinus strain CECT 9110.</title>
        <authorList>
            <person name="Sainz F."/>
            <person name="Mas A."/>
            <person name="Torija M.J."/>
        </authorList>
    </citation>
    <scope>NUCLEOTIDE SEQUENCE [LARGE SCALE GENOMIC DNA]</scope>
    <source>
        <strain evidence="6 7">CECT 9110</strain>
    </source>
</reference>
<name>A0A1B6VMG6_9PROT</name>
<dbReference type="PANTHER" id="PTHR30537:SF5">
    <property type="entry name" value="HTH-TYPE TRANSCRIPTIONAL ACTIVATOR TTDR-RELATED"/>
    <property type="match status" value="1"/>
</dbReference>
<dbReference type="InterPro" id="IPR036388">
    <property type="entry name" value="WH-like_DNA-bd_sf"/>
</dbReference>
<evidence type="ECO:0000259" key="5">
    <source>
        <dbReference type="PROSITE" id="PS50931"/>
    </source>
</evidence>
<dbReference type="AlphaFoldDB" id="A0A1B6VMG6"/>
<dbReference type="SUPFAM" id="SSF53850">
    <property type="entry name" value="Periplasmic binding protein-like II"/>
    <property type="match status" value="1"/>
</dbReference>
<dbReference type="Gene3D" id="3.40.190.290">
    <property type="match status" value="1"/>
</dbReference>
<dbReference type="PATRIC" id="fig|38307.3.peg.1153"/>
<dbReference type="InterPro" id="IPR005119">
    <property type="entry name" value="LysR_subst-bd"/>
</dbReference>
<dbReference type="PROSITE" id="PS50931">
    <property type="entry name" value="HTH_LYSR"/>
    <property type="match status" value="1"/>
</dbReference>
<evidence type="ECO:0000256" key="1">
    <source>
        <dbReference type="ARBA" id="ARBA00009437"/>
    </source>
</evidence>
<organism evidence="6 7">
    <name type="scientific">Gluconobacter cerinus</name>
    <dbReference type="NCBI Taxonomy" id="38307"/>
    <lineage>
        <taxon>Bacteria</taxon>
        <taxon>Pseudomonadati</taxon>
        <taxon>Pseudomonadota</taxon>
        <taxon>Alphaproteobacteria</taxon>
        <taxon>Acetobacterales</taxon>
        <taxon>Acetobacteraceae</taxon>
        <taxon>Gluconobacter</taxon>
    </lineage>
</organism>
<dbReference type="OrthoDB" id="9812435at2"/>
<feature type="domain" description="HTH lysR-type" evidence="5">
    <location>
        <begin position="1"/>
        <end position="59"/>
    </location>
</feature>
<dbReference type="Gene3D" id="1.10.10.10">
    <property type="entry name" value="Winged helix-like DNA-binding domain superfamily/Winged helix DNA-binding domain"/>
    <property type="match status" value="1"/>
</dbReference>
<dbReference type="SUPFAM" id="SSF46785">
    <property type="entry name" value="Winged helix' DNA-binding domain"/>
    <property type="match status" value="1"/>
</dbReference>
<dbReference type="InterPro" id="IPR000847">
    <property type="entry name" value="LysR_HTH_N"/>
</dbReference>
<evidence type="ECO:0000313" key="6">
    <source>
        <dbReference type="EMBL" id="OAJ68411.1"/>
    </source>
</evidence>
<comment type="similarity">
    <text evidence="1">Belongs to the LysR transcriptional regulatory family.</text>
</comment>
<keyword evidence="2" id="KW-0805">Transcription regulation</keyword>
<evidence type="ECO:0000256" key="4">
    <source>
        <dbReference type="ARBA" id="ARBA00023163"/>
    </source>
</evidence>
<dbReference type="PANTHER" id="PTHR30537">
    <property type="entry name" value="HTH-TYPE TRANSCRIPTIONAL REGULATOR"/>
    <property type="match status" value="1"/>
</dbReference>
<dbReference type="EMBL" id="LUTU01000005">
    <property type="protein sequence ID" value="OAJ68411.1"/>
    <property type="molecule type" value="Genomic_DNA"/>
</dbReference>
<dbReference type="InterPro" id="IPR036390">
    <property type="entry name" value="WH_DNA-bd_sf"/>
</dbReference>
<gene>
    <name evidence="6" type="ORF">A0123_01117</name>
</gene>
<dbReference type="PRINTS" id="PR00039">
    <property type="entry name" value="HTHLYSR"/>
</dbReference>
<accession>A0A1B6VMG6</accession>
<comment type="caution">
    <text evidence="6">The sequence shown here is derived from an EMBL/GenBank/DDBJ whole genome shotgun (WGS) entry which is preliminary data.</text>
</comment>
<keyword evidence="3" id="KW-0238">DNA-binding</keyword>
<dbReference type="Pfam" id="PF03466">
    <property type="entry name" value="LysR_substrate"/>
    <property type="match status" value="1"/>
</dbReference>
<proteinExistence type="inferred from homology"/>
<dbReference type="CDD" id="cd08422">
    <property type="entry name" value="PBP2_CrgA_like"/>
    <property type="match status" value="1"/>
</dbReference>
<dbReference type="GO" id="GO:0003700">
    <property type="term" value="F:DNA-binding transcription factor activity"/>
    <property type="evidence" value="ECO:0007669"/>
    <property type="project" value="InterPro"/>
</dbReference>
<evidence type="ECO:0000256" key="3">
    <source>
        <dbReference type="ARBA" id="ARBA00023125"/>
    </source>
</evidence>
<dbReference type="GO" id="GO:0003677">
    <property type="term" value="F:DNA binding"/>
    <property type="evidence" value="ECO:0007669"/>
    <property type="project" value="UniProtKB-KW"/>
</dbReference>